<dbReference type="CDD" id="cd12828">
    <property type="entry name" value="TmCorA-like_1"/>
    <property type="match status" value="1"/>
</dbReference>
<dbReference type="EMBL" id="MWBQ01000216">
    <property type="protein sequence ID" value="OQA54376.1"/>
    <property type="molecule type" value="Genomic_DNA"/>
</dbReference>
<dbReference type="PANTHER" id="PTHR46494:SF1">
    <property type="entry name" value="CORA FAMILY METAL ION TRANSPORTER (EUROFUNG)"/>
    <property type="match status" value="1"/>
</dbReference>
<evidence type="ECO:0000256" key="6">
    <source>
        <dbReference type="ARBA" id="ARBA00022989"/>
    </source>
</evidence>
<dbReference type="GO" id="GO:0005886">
    <property type="term" value="C:plasma membrane"/>
    <property type="evidence" value="ECO:0007669"/>
    <property type="project" value="UniProtKB-SubCell"/>
</dbReference>
<name>A0A1V5SIK2_9BACT</name>
<keyword evidence="6 8" id="KW-1133">Transmembrane helix</keyword>
<evidence type="ECO:0000256" key="7">
    <source>
        <dbReference type="ARBA" id="ARBA00023136"/>
    </source>
</evidence>
<feature type="compositionally biased region" description="Polar residues" evidence="9">
    <location>
        <begin position="1"/>
        <end position="20"/>
    </location>
</feature>
<evidence type="ECO:0000256" key="1">
    <source>
        <dbReference type="ARBA" id="ARBA00004651"/>
    </source>
</evidence>
<dbReference type="SUPFAM" id="SSF143865">
    <property type="entry name" value="CorA soluble domain-like"/>
    <property type="match status" value="1"/>
</dbReference>
<comment type="subcellular location">
    <subcellularLocation>
        <location evidence="1">Cell membrane</location>
        <topology evidence="1">Multi-pass membrane protein</topology>
    </subcellularLocation>
    <subcellularLocation>
        <location evidence="8">Membrane</location>
        <topology evidence="8">Multi-pass membrane protein</topology>
    </subcellularLocation>
</comment>
<evidence type="ECO:0000313" key="10">
    <source>
        <dbReference type="EMBL" id="OQA54376.1"/>
    </source>
</evidence>
<dbReference type="GO" id="GO:0000287">
    <property type="term" value="F:magnesium ion binding"/>
    <property type="evidence" value="ECO:0007669"/>
    <property type="project" value="TreeGrafter"/>
</dbReference>
<dbReference type="NCBIfam" id="TIGR00383">
    <property type="entry name" value="corA"/>
    <property type="match status" value="1"/>
</dbReference>
<dbReference type="SUPFAM" id="SSF144083">
    <property type="entry name" value="Magnesium transport protein CorA, transmembrane region"/>
    <property type="match status" value="1"/>
</dbReference>
<protein>
    <recommendedName>
        <fullName evidence="8">Magnesium transport protein CorA</fullName>
    </recommendedName>
</protein>
<dbReference type="Pfam" id="PF01544">
    <property type="entry name" value="CorA"/>
    <property type="match status" value="1"/>
</dbReference>
<dbReference type="InterPro" id="IPR002523">
    <property type="entry name" value="MgTranspt_CorA/ZnTranspt_ZntB"/>
</dbReference>
<keyword evidence="3 8" id="KW-0813">Transport</keyword>
<keyword evidence="8" id="KW-0460">Magnesium</keyword>
<organism evidence="10">
    <name type="scientific">Candidatus Atribacter allofermentans</name>
    <dbReference type="NCBI Taxonomy" id="1852833"/>
    <lineage>
        <taxon>Bacteria</taxon>
        <taxon>Pseudomonadati</taxon>
        <taxon>Atribacterota</taxon>
        <taxon>Atribacteria</taxon>
        <taxon>Atribacterales</taxon>
        <taxon>Atribacteraceae</taxon>
        <taxon>Atribacter</taxon>
    </lineage>
</organism>
<keyword evidence="5 8" id="KW-0812">Transmembrane</keyword>
<evidence type="ECO:0000256" key="4">
    <source>
        <dbReference type="ARBA" id="ARBA00022475"/>
    </source>
</evidence>
<dbReference type="AlphaFoldDB" id="A0A1V5SIK2"/>
<dbReference type="PANTHER" id="PTHR46494">
    <property type="entry name" value="CORA FAMILY METAL ION TRANSPORTER (EUROFUNG)"/>
    <property type="match status" value="1"/>
</dbReference>
<dbReference type="InterPro" id="IPR045861">
    <property type="entry name" value="CorA_cytoplasmic_dom"/>
</dbReference>
<dbReference type="Gene3D" id="1.20.58.340">
    <property type="entry name" value="Magnesium transport protein CorA, transmembrane region"/>
    <property type="match status" value="2"/>
</dbReference>
<gene>
    <name evidence="8 10" type="primary">corA</name>
    <name evidence="10" type="ORF">BWY41_02117</name>
</gene>
<evidence type="ECO:0000256" key="5">
    <source>
        <dbReference type="ARBA" id="ARBA00022692"/>
    </source>
</evidence>
<keyword evidence="8" id="KW-0406">Ion transport</keyword>
<evidence type="ECO:0000256" key="8">
    <source>
        <dbReference type="RuleBase" id="RU362010"/>
    </source>
</evidence>
<feature type="region of interest" description="Disordered" evidence="9">
    <location>
        <begin position="1"/>
        <end position="22"/>
    </location>
</feature>
<evidence type="ECO:0000256" key="3">
    <source>
        <dbReference type="ARBA" id="ARBA00022448"/>
    </source>
</evidence>
<dbReference type="Proteomes" id="UP000485569">
    <property type="component" value="Unassembled WGS sequence"/>
</dbReference>
<sequence>MDSTNFTQDELDGSLQSGENQAIKKNDQEELFHIFTYSENQYREIKIKEADEIDDLRDSQSITWINVDGICQENILTKIGSIFGIHHLVLEDILDTTQRPKVEDYENYLYIVVKMIYSQNQSDEIISEQVSLILGDKFVISFQEEKKGDVFEEIRNRIRLGRGRLRKAGADYLVYALLDAIVDNYFLMVEQIGDQLEELEDELVDHPSSKILPRIHFLKRNMIFFRTSIWPMREVIGSLERREFPFIEKSTVVYLRDIYDHITQLIDTIETDRELISSMIDIYLSSINNRLNEVMKVLTMIATIFMPLSFIAGIYGMNFRFMPELYWKWGYAITLFTMGGIALIMLFFFKKKKWL</sequence>
<reference evidence="10" key="1">
    <citation type="submission" date="2017-02" db="EMBL/GenBank/DDBJ databases">
        <title>Delving into the versatile metabolic prowess of the omnipresent phylum Bacteroidetes.</title>
        <authorList>
            <person name="Nobu M.K."/>
            <person name="Mei R."/>
            <person name="Narihiro T."/>
            <person name="Kuroda K."/>
            <person name="Liu W.-T."/>
        </authorList>
    </citation>
    <scope>NUCLEOTIDE SEQUENCE</scope>
    <source>
        <strain evidence="10">ADurb.Bin276</strain>
    </source>
</reference>
<comment type="similarity">
    <text evidence="2 8">Belongs to the CorA metal ion transporter (MIT) (TC 1.A.35) family.</text>
</comment>
<keyword evidence="7 8" id="KW-0472">Membrane</keyword>
<dbReference type="Gene3D" id="3.30.460.20">
    <property type="entry name" value="CorA soluble domain-like"/>
    <property type="match status" value="1"/>
</dbReference>
<evidence type="ECO:0000256" key="2">
    <source>
        <dbReference type="ARBA" id="ARBA00009765"/>
    </source>
</evidence>
<comment type="caution">
    <text evidence="10">The sequence shown here is derived from an EMBL/GenBank/DDBJ whole genome shotgun (WGS) entry which is preliminary data.</text>
</comment>
<feature type="transmembrane region" description="Helical" evidence="8">
    <location>
        <begin position="329"/>
        <end position="349"/>
    </location>
</feature>
<comment type="function">
    <text evidence="8">Mediates influx of magnesium ions.</text>
</comment>
<keyword evidence="4 8" id="KW-1003">Cell membrane</keyword>
<feature type="transmembrane region" description="Helical" evidence="8">
    <location>
        <begin position="297"/>
        <end position="317"/>
    </location>
</feature>
<evidence type="ECO:0000256" key="9">
    <source>
        <dbReference type="SAM" id="MobiDB-lite"/>
    </source>
</evidence>
<dbReference type="GO" id="GO:0050897">
    <property type="term" value="F:cobalt ion binding"/>
    <property type="evidence" value="ECO:0007669"/>
    <property type="project" value="TreeGrafter"/>
</dbReference>
<dbReference type="GO" id="GO:0015087">
    <property type="term" value="F:cobalt ion transmembrane transporter activity"/>
    <property type="evidence" value="ECO:0007669"/>
    <property type="project" value="UniProtKB-UniRule"/>
</dbReference>
<proteinExistence type="inferred from homology"/>
<dbReference type="InterPro" id="IPR045863">
    <property type="entry name" value="CorA_TM1_TM2"/>
</dbReference>
<dbReference type="InterPro" id="IPR004488">
    <property type="entry name" value="Mg/Co-transport_prot_CorA"/>
</dbReference>
<accession>A0A1V5SIK2</accession>
<dbReference type="GO" id="GO:0015095">
    <property type="term" value="F:magnesium ion transmembrane transporter activity"/>
    <property type="evidence" value="ECO:0007669"/>
    <property type="project" value="UniProtKB-UniRule"/>
</dbReference>
<dbReference type="FunFam" id="1.20.58.340:FF:000012">
    <property type="entry name" value="Magnesium transport protein CorA"/>
    <property type="match status" value="1"/>
</dbReference>